<protein>
    <submittedName>
        <fullName evidence="1">Uncharacterized protein</fullName>
    </submittedName>
</protein>
<accession>A0ACB6RS27</accession>
<reference evidence="1" key="1">
    <citation type="journal article" date="2020" name="Stud. Mycol.">
        <title>101 Dothideomycetes genomes: a test case for predicting lifestyles and emergence of pathogens.</title>
        <authorList>
            <person name="Haridas S."/>
            <person name="Albert R."/>
            <person name="Binder M."/>
            <person name="Bloem J."/>
            <person name="Labutti K."/>
            <person name="Salamov A."/>
            <person name="Andreopoulos B."/>
            <person name="Baker S."/>
            <person name="Barry K."/>
            <person name="Bills G."/>
            <person name="Bluhm B."/>
            <person name="Cannon C."/>
            <person name="Castanera R."/>
            <person name="Culley D."/>
            <person name="Daum C."/>
            <person name="Ezra D."/>
            <person name="Gonzalez J."/>
            <person name="Henrissat B."/>
            <person name="Kuo A."/>
            <person name="Liang C."/>
            <person name="Lipzen A."/>
            <person name="Lutzoni F."/>
            <person name="Magnuson J."/>
            <person name="Mondo S."/>
            <person name="Nolan M."/>
            <person name="Ohm R."/>
            <person name="Pangilinan J."/>
            <person name="Park H.-J."/>
            <person name="Ramirez L."/>
            <person name="Alfaro M."/>
            <person name="Sun H."/>
            <person name="Tritt A."/>
            <person name="Yoshinaga Y."/>
            <person name="Zwiers L.-H."/>
            <person name="Turgeon B."/>
            <person name="Goodwin S."/>
            <person name="Spatafora J."/>
            <person name="Crous P."/>
            <person name="Grigoriev I."/>
        </authorList>
    </citation>
    <scope>NUCLEOTIDE SEQUENCE</scope>
    <source>
        <strain evidence="1">CBS 525.71</strain>
    </source>
</reference>
<comment type="caution">
    <text evidence="1">The sequence shown here is derived from an EMBL/GenBank/DDBJ whole genome shotgun (WGS) entry which is preliminary data.</text>
</comment>
<organism evidence="1 2">
    <name type="scientific">Macroventuria anomochaeta</name>
    <dbReference type="NCBI Taxonomy" id="301207"/>
    <lineage>
        <taxon>Eukaryota</taxon>
        <taxon>Fungi</taxon>
        <taxon>Dikarya</taxon>
        <taxon>Ascomycota</taxon>
        <taxon>Pezizomycotina</taxon>
        <taxon>Dothideomycetes</taxon>
        <taxon>Pleosporomycetidae</taxon>
        <taxon>Pleosporales</taxon>
        <taxon>Pleosporineae</taxon>
        <taxon>Didymellaceae</taxon>
        <taxon>Macroventuria</taxon>
    </lineage>
</organism>
<evidence type="ECO:0000313" key="2">
    <source>
        <dbReference type="Proteomes" id="UP000799754"/>
    </source>
</evidence>
<keyword evidence="2" id="KW-1185">Reference proteome</keyword>
<dbReference type="EMBL" id="MU006729">
    <property type="protein sequence ID" value="KAF2624785.1"/>
    <property type="molecule type" value="Genomic_DNA"/>
</dbReference>
<sequence>MPDVIQRNIGPLSNRLTARKRKRNTLQIPEFLYLAPVGFAFGATSSFVTFNGR</sequence>
<name>A0ACB6RS27_9PLEO</name>
<dbReference type="Proteomes" id="UP000799754">
    <property type="component" value="Unassembled WGS sequence"/>
</dbReference>
<proteinExistence type="predicted"/>
<gene>
    <name evidence="1" type="ORF">BU25DRAFT_134426</name>
</gene>
<evidence type="ECO:0000313" key="1">
    <source>
        <dbReference type="EMBL" id="KAF2624785.1"/>
    </source>
</evidence>